<sequence length="416" mass="47873" precursor="true">MSRFCRGFILLAAGLAFAAVSVRAVEDPETRYLCFMRTWTPGSPQSHEEVLREIAANFEGHDRNPEVMLGVGTIFSYLNAEPAQLEQSLRELLAASRETGVPVWIKLDGEQWWGARPDLWNWWDPSRPGYDPDNRRNVEWTWWSPDHAMKIAWRNWGRQIRVLPPPNLASPEYRRACHEQMRRLVPIIAEWYEALWDSEKHLFVGLNVGWESSIGTSAYYYPNGNEWLDRPPRRDPSRELVTDDFLSRGMVQQGYAALSTAGLRTEGDITEEDLYEVVRLHLRDLSRAAAELGIPRDRLFTHGVGYREGERLYDAALNEFACPGWSVYTHAGNPEKDEGIMRGVAATDAPYWGAVEWLLLEPMAHDPWREAFRKTLYTEGCRLLCLYNWEMVTDHGGVLRAARRLLLEEHEGGGRE</sequence>
<gene>
    <name evidence="2" type="ORF">L21SP4_01910</name>
</gene>
<reference evidence="3" key="1">
    <citation type="submission" date="2015-02" db="EMBL/GenBank/DDBJ databases">
        <title>Description and complete genome sequence of the first cultured representative of the subdivision 5 of the Verrucomicrobia phylum.</title>
        <authorList>
            <person name="Spring S."/>
            <person name="Bunk B."/>
            <person name="Sproer C."/>
            <person name="Klenk H.-P."/>
        </authorList>
    </citation>
    <scope>NUCLEOTIDE SEQUENCE [LARGE SCALE GENOMIC DNA]</scope>
    <source>
        <strain evidence="3">L21-Fru-AB</strain>
    </source>
</reference>
<accession>A0A0G3EK25</accession>
<keyword evidence="3" id="KW-1185">Reference proteome</keyword>
<evidence type="ECO:0000313" key="3">
    <source>
        <dbReference type="Proteomes" id="UP000035268"/>
    </source>
</evidence>
<dbReference type="STRING" id="1307763.L21SP4_01910"/>
<dbReference type="EMBL" id="CP010904">
    <property type="protein sequence ID" value="AKJ65145.1"/>
    <property type="molecule type" value="Genomic_DNA"/>
</dbReference>
<keyword evidence="1" id="KW-0732">Signal</keyword>
<feature type="signal peptide" evidence="1">
    <location>
        <begin position="1"/>
        <end position="18"/>
    </location>
</feature>
<dbReference type="KEGG" id="vbl:L21SP4_01910"/>
<evidence type="ECO:0000256" key="1">
    <source>
        <dbReference type="SAM" id="SignalP"/>
    </source>
</evidence>
<name>A0A0G3EK25_9BACT</name>
<evidence type="ECO:0000313" key="2">
    <source>
        <dbReference type="EMBL" id="AKJ65145.1"/>
    </source>
</evidence>
<feature type="chain" id="PRO_5005184049" evidence="1">
    <location>
        <begin position="19"/>
        <end position="416"/>
    </location>
</feature>
<dbReference type="AlphaFoldDB" id="A0A0G3EK25"/>
<organism evidence="2 3">
    <name type="scientific">Kiritimatiella glycovorans</name>
    <dbReference type="NCBI Taxonomy" id="1307763"/>
    <lineage>
        <taxon>Bacteria</taxon>
        <taxon>Pseudomonadati</taxon>
        <taxon>Kiritimatiellota</taxon>
        <taxon>Kiritimatiellia</taxon>
        <taxon>Kiritimatiellales</taxon>
        <taxon>Kiritimatiellaceae</taxon>
        <taxon>Kiritimatiella</taxon>
    </lineage>
</organism>
<dbReference type="OrthoDB" id="238428at2"/>
<dbReference type="RefSeq" id="WP_052882410.1">
    <property type="nucleotide sequence ID" value="NZ_CP010904.1"/>
</dbReference>
<reference evidence="2 3" key="2">
    <citation type="journal article" date="2016" name="ISME J.">
        <title>Characterization of the first cultured representative of Verrucomicrobia subdivision 5 indicates the proposal of a novel phylum.</title>
        <authorList>
            <person name="Spring S."/>
            <person name="Bunk B."/>
            <person name="Sproer C."/>
            <person name="Schumann P."/>
            <person name="Rohde M."/>
            <person name="Tindall B.J."/>
            <person name="Klenk H.P."/>
        </authorList>
    </citation>
    <scope>NUCLEOTIDE SEQUENCE [LARGE SCALE GENOMIC DNA]</scope>
    <source>
        <strain evidence="2 3">L21-Fru-AB</strain>
    </source>
</reference>
<protein>
    <submittedName>
        <fullName evidence="2">Uncharacterized protein</fullName>
    </submittedName>
</protein>
<dbReference type="Proteomes" id="UP000035268">
    <property type="component" value="Chromosome"/>
</dbReference>
<proteinExistence type="predicted"/>